<comment type="function">
    <text evidence="10">Voltage-dependent rectifying anion channel that facilitates the translocation between chloroplast and cytoplasm of phosphorylated carbohydrates such as triosephosphate, 3-phosphoglycerate and inorganic phosphate (Pi) depending of ATP to triosephosphate ratio in the plastidial intermembrane space; in high triosephosphate/ATP conditions (e.g. photosynthesis), export of triosphosphate from chloroplast (outward rectifying channels), but in high ATP/triosephosphate conditions (e.g. dark phase), import of phosphosolutes (inward rectifying channels).</text>
</comment>
<evidence type="ECO:0000256" key="8">
    <source>
        <dbReference type="ARBA" id="ARBA00023065"/>
    </source>
</evidence>
<dbReference type="GO" id="GO:0008308">
    <property type="term" value="F:voltage-gated monoatomic anion channel activity"/>
    <property type="evidence" value="ECO:0007669"/>
    <property type="project" value="InterPro"/>
</dbReference>
<dbReference type="GO" id="GO:0034426">
    <property type="term" value="C:etioplast membrane"/>
    <property type="evidence" value="ECO:0007669"/>
    <property type="project" value="UniProtKB-SubCell"/>
</dbReference>
<dbReference type="InterPro" id="IPR034575">
    <property type="entry name" value="OEP21"/>
</dbReference>
<dbReference type="PANTHER" id="PTHR35993:SF1">
    <property type="entry name" value="OUTER ENVELOPE PORE PROTEIN 21B, CHLOROPLASTIC"/>
    <property type="match status" value="1"/>
</dbReference>
<comment type="similarity">
    <text evidence="3">Belongs to the plastid outer envelope porin OEP21 (TC 1.B.29) family.</text>
</comment>
<accession>A0A7S2YZF4</accession>
<dbReference type="PANTHER" id="PTHR35993">
    <property type="entry name" value="OUTER ENVELOPE PORE PROTEIN 21B, CHLOROPLASTIC"/>
    <property type="match status" value="1"/>
</dbReference>
<evidence type="ECO:0000256" key="7">
    <source>
        <dbReference type="ARBA" id="ARBA00022692"/>
    </source>
</evidence>
<evidence type="ECO:0000256" key="5">
    <source>
        <dbReference type="ARBA" id="ARBA00022528"/>
    </source>
</evidence>
<protein>
    <submittedName>
        <fullName evidence="11">Uncharacterized protein</fullName>
    </submittedName>
</protein>
<dbReference type="GO" id="GO:0044070">
    <property type="term" value="P:regulation of monoatomic anion transport"/>
    <property type="evidence" value="ECO:0007669"/>
    <property type="project" value="InterPro"/>
</dbReference>
<evidence type="ECO:0000256" key="6">
    <source>
        <dbReference type="ARBA" id="ARBA00022640"/>
    </source>
</evidence>
<keyword evidence="6" id="KW-0934">Plastid</keyword>
<dbReference type="GO" id="GO:0009707">
    <property type="term" value="C:chloroplast outer membrane"/>
    <property type="evidence" value="ECO:0007669"/>
    <property type="project" value="UniProtKB-SubCell"/>
</dbReference>
<evidence type="ECO:0000256" key="2">
    <source>
        <dbReference type="ARBA" id="ARBA00004441"/>
    </source>
</evidence>
<keyword evidence="7" id="KW-0812">Transmembrane</keyword>
<organism evidence="11">
    <name type="scientific">Pycnococcus provasolii</name>
    <dbReference type="NCBI Taxonomy" id="41880"/>
    <lineage>
        <taxon>Eukaryota</taxon>
        <taxon>Viridiplantae</taxon>
        <taxon>Chlorophyta</taxon>
        <taxon>Pseudoscourfieldiophyceae</taxon>
        <taxon>Pseudoscourfieldiales</taxon>
        <taxon>Pycnococcaceae</taxon>
        <taxon>Pycnococcus</taxon>
    </lineage>
</organism>
<evidence type="ECO:0000313" key="11">
    <source>
        <dbReference type="EMBL" id="CAE0013035.1"/>
    </source>
</evidence>
<evidence type="ECO:0000256" key="1">
    <source>
        <dbReference type="ARBA" id="ARBA00004396"/>
    </source>
</evidence>
<evidence type="ECO:0000256" key="10">
    <source>
        <dbReference type="ARBA" id="ARBA00024941"/>
    </source>
</evidence>
<reference evidence="11" key="1">
    <citation type="submission" date="2021-01" db="EMBL/GenBank/DDBJ databases">
        <authorList>
            <person name="Corre E."/>
            <person name="Pelletier E."/>
            <person name="Niang G."/>
            <person name="Scheremetjew M."/>
            <person name="Finn R."/>
            <person name="Kale V."/>
            <person name="Holt S."/>
            <person name="Cochrane G."/>
            <person name="Meng A."/>
            <person name="Brown T."/>
            <person name="Cohen L."/>
        </authorList>
    </citation>
    <scope>NUCLEOTIDE SEQUENCE</scope>
    <source>
        <strain evidence="11">RCC2336</strain>
    </source>
</reference>
<name>A0A7S2YZF4_9CHLO</name>
<dbReference type="EMBL" id="HBHV01003714">
    <property type="protein sequence ID" value="CAE0013035.1"/>
    <property type="molecule type" value="Transcribed_RNA"/>
</dbReference>
<evidence type="ECO:0000256" key="4">
    <source>
        <dbReference type="ARBA" id="ARBA00022448"/>
    </source>
</evidence>
<comment type="subcellular location">
    <subcellularLocation>
        <location evidence="1">Plastid</location>
        <location evidence="1">Chloroplast outer membrane</location>
        <topology evidence="1">Multi-pass membrane protein</topology>
    </subcellularLocation>
    <subcellularLocation>
        <location evidence="2">Plastid</location>
        <location evidence="2">Etioplast membrane</location>
        <topology evidence="2">Multi-pass membrane protein</topology>
    </subcellularLocation>
</comment>
<dbReference type="AlphaFoldDB" id="A0A7S2YZF4"/>
<keyword evidence="4" id="KW-0813">Transport</keyword>
<proteinExistence type="inferred from homology"/>
<sequence>MSGASRNQGPPLGVCFSALQVDSDTRTLVFRTAEKVFLRPNTALKLSCFFEPNEKKKKDKSAAAAAAAESALTNATAPQTDRAVLAPRFRIQLTHKHFFGGDETMRATVRARYDVSKRFLKASSHLKKRFPLGGSTSLNLRGDCIAKLHAAEGSGSAVPTFAIQTPELSARAELSHKILAGTSTQDFQIRVGYELNENELYVTARENRISMRISSSGKWHMLYDL</sequence>
<evidence type="ECO:0000256" key="3">
    <source>
        <dbReference type="ARBA" id="ARBA00009945"/>
    </source>
</evidence>
<keyword evidence="8" id="KW-0406">Ion transport</keyword>
<gene>
    <name evidence="11" type="ORF">PPRO1316_LOCUS2544</name>
</gene>
<evidence type="ECO:0000256" key="9">
    <source>
        <dbReference type="ARBA" id="ARBA00023136"/>
    </source>
</evidence>
<keyword evidence="9" id="KW-0472">Membrane</keyword>
<keyword evidence="5" id="KW-0150">Chloroplast</keyword>